<feature type="transmembrane region" description="Helical" evidence="2">
    <location>
        <begin position="178"/>
        <end position="198"/>
    </location>
</feature>
<dbReference type="AlphaFoldDB" id="A0A5N5SQ29"/>
<accession>A0A5N5SQ29</accession>
<dbReference type="InterPro" id="IPR056824">
    <property type="entry name" value="PGAP1_TMD"/>
</dbReference>
<keyword evidence="2" id="KW-0812">Transmembrane</keyword>
<evidence type="ECO:0000256" key="2">
    <source>
        <dbReference type="SAM" id="Phobius"/>
    </source>
</evidence>
<dbReference type="GO" id="GO:0050185">
    <property type="term" value="F:phosphatidylinositol deacylase activity"/>
    <property type="evidence" value="ECO:0007669"/>
    <property type="project" value="TreeGrafter"/>
</dbReference>
<dbReference type="OrthoDB" id="348976at2759"/>
<evidence type="ECO:0000313" key="4">
    <source>
        <dbReference type="EMBL" id="KAB7496211.1"/>
    </source>
</evidence>
<gene>
    <name evidence="4" type="ORF">Anas_04374</name>
</gene>
<keyword evidence="2" id="KW-0472">Membrane</keyword>
<feature type="compositionally biased region" description="Basic and acidic residues" evidence="1">
    <location>
        <begin position="128"/>
        <end position="141"/>
    </location>
</feature>
<feature type="region of interest" description="Disordered" evidence="1">
    <location>
        <begin position="121"/>
        <end position="160"/>
    </location>
</feature>
<feature type="transmembrane region" description="Helical" evidence="2">
    <location>
        <begin position="78"/>
        <end position="105"/>
    </location>
</feature>
<feature type="compositionally biased region" description="Low complexity" evidence="1">
    <location>
        <begin position="142"/>
        <end position="151"/>
    </location>
</feature>
<reference evidence="4 5" key="1">
    <citation type="journal article" date="2019" name="PLoS Biol.">
        <title>Sex chromosomes control vertical transmission of feminizing Wolbachia symbionts in an isopod.</title>
        <authorList>
            <person name="Becking T."/>
            <person name="Chebbi M.A."/>
            <person name="Giraud I."/>
            <person name="Moumen B."/>
            <person name="Laverre T."/>
            <person name="Caubet Y."/>
            <person name="Peccoud J."/>
            <person name="Gilbert C."/>
            <person name="Cordaux R."/>
        </authorList>
    </citation>
    <scope>NUCLEOTIDE SEQUENCE [LARGE SCALE GENOMIC DNA]</scope>
    <source>
        <strain evidence="4">ANa2</strain>
        <tissue evidence="4">Whole body excluding digestive tract and cuticle</tissue>
    </source>
</reference>
<evidence type="ECO:0000313" key="5">
    <source>
        <dbReference type="Proteomes" id="UP000326759"/>
    </source>
</evidence>
<keyword evidence="2" id="KW-1133">Transmembrane helix</keyword>
<dbReference type="GO" id="GO:0006505">
    <property type="term" value="P:GPI anchor metabolic process"/>
    <property type="evidence" value="ECO:0007669"/>
    <property type="project" value="TreeGrafter"/>
</dbReference>
<comment type="caution">
    <text evidence="4">The sequence shown here is derived from an EMBL/GenBank/DDBJ whole genome shotgun (WGS) entry which is preliminary data.</text>
</comment>
<evidence type="ECO:0000259" key="3">
    <source>
        <dbReference type="Pfam" id="PF25140"/>
    </source>
</evidence>
<dbReference type="InterPro" id="IPR039529">
    <property type="entry name" value="PGAP1/BST1"/>
</dbReference>
<name>A0A5N5SQ29_9CRUS</name>
<feature type="domain" description="GPI inositol-deacylase transmembrane" evidence="3">
    <location>
        <begin position="78"/>
        <end position="279"/>
    </location>
</feature>
<dbReference type="EMBL" id="SEYY01021617">
    <property type="protein sequence ID" value="KAB7496211.1"/>
    <property type="molecule type" value="Genomic_DNA"/>
</dbReference>
<dbReference type="GO" id="GO:0016020">
    <property type="term" value="C:membrane"/>
    <property type="evidence" value="ECO:0007669"/>
    <property type="project" value="GOC"/>
</dbReference>
<keyword evidence="5" id="KW-1185">Reference proteome</keyword>
<dbReference type="GO" id="GO:0006888">
    <property type="term" value="P:endoplasmic reticulum to Golgi vesicle-mediated transport"/>
    <property type="evidence" value="ECO:0007669"/>
    <property type="project" value="TreeGrafter"/>
</dbReference>
<evidence type="ECO:0000256" key="1">
    <source>
        <dbReference type="SAM" id="MobiDB-lite"/>
    </source>
</evidence>
<dbReference type="GO" id="GO:0005783">
    <property type="term" value="C:endoplasmic reticulum"/>
    <property type="evidence" value="ECO:0007669"/>
    <property type="project" value="TreeGrafter"/>
</dbReference>
<organism evidence="4 5">
    <name type="scientific">Armadillidium nasatum</name>
    <dbReference type="NCBI Taxonomy" id="96803"/>
    <lineage>
        <taxon>Eukaryota</taxon>
        <taxon>Metazoa</taxon>
        <taxon>Ecdysozoa</taxon>
        <taxon>Arthropoda</taxon>
        <taxon>Crustacea</taxon>
        <taxon>Multicrustacea</taxon>
        <taxon>Malacostraca</taxon>
        <taxon>Eumalacostraca</taxon>
        <taxon>Peracarida</taxon>
        <taxon>Isopoda</taxon>
        <taxon>Oniscidea</taxon>
        <taxon>Crinocheta</taxon>
        <taxon>Armadillidiidae</taxon>
        <taxon>Armadillidium</taxon>
    </lineage>
</organism>
<dbReference type="PANTHER" id="PTHR15495">
    <property type="entry name" value="NEGATIVE REGULATOR OF VESICLE FORMATION-RELATED"/>
    <property type="match status" value="1"/>
</dbReference>
<dbReference type="Proteomes" id="UP000326759">
    <property type="component" value="Unassembled WGS sequence"/>
</dbReference>
<sequence length="286" mass="32325">MEGKLRYFITTLSQDGFDDNEAVNDGSISSLNSQIAQLTPFSVVPLTKICGMLLEKNKSIVKENDDKVVNLFFNFSSFFPILFLGIGMATCSSLGLALALAFYFVKLLKIKCNINENEVQQTQSLEKNNGRTEHSEIEKSTTTESSNTQNSKELETHSTDANNLKCNSNNLALNWYEIHLTLMTLLVIIFLLNIPSLITWLKSPRFPERLYPDSFLIPFIVIALSFEILWEVQIFKSGRFFKILNYAIKICSVSVIMFGSVHHYRINGIVSVIFAVLALHQAFEIS</sequence>
<protein>
    <submittedName>
        <fullName evidence="4">GPI inositol-deacylase</fullName>
    </submittedName>
</protein>
<dbReference type="PANTHER" id="PTHR15495:SF7">
    <property type="entry name" value="GPI INOSITOL-DEACYLASE"/>
    <property type="match status" value="1"/>
</dbReference>
<feature type="transmembrane region" description="Helical" evidence="2">
    <location>
        <begin position="266"/>
        <end position="283"/>
    </location>
</feature>
<proteinExistence type="predicted"/>
<dbReference type="Pfam" id="PF25140">
    <property type="entry name" value="PGAP1_TMD"/>
    <property type="match status" value="1"/>
</dbReference>
<feature type="transmembrane region" description="Helical" evidence="2">
    <location>
        <begin position="210"/>
        <end position="231"/>
    </location>
</feature>